<evidence type="ECO:0000313" key="2">
    <source>
        <dbReference type="Proteomes" id="UP000737018"/>
    </source>
</evidence>
<evidence type="ECO:0000313" key="1">
    <source>
        <dbReference type="EMBL" id="KAF3965311.1"/>
    </source>
</evidence>
<comment type="caution">
    <text evidence="1">The sequence shown here is derived from an EMBL/GenBank/DDBJ whole genome shotgun (WGS) entry which is preliminary data.</text>
</comment>
<proteinExistence type="predicted"/>
<organism evidence="1 2">
    <name type="scientific">Castanea mollissima</name>
    <name type="common">Chinese chestnut</name>
    <dbReference type="NCBI Taxonomy" id="60419"/>
    <lineage>
        <taxon>Eukaryota</taxon>
        <taxon>Viridiplantae</taxon>
        <taxon>Streptophyta</taxon>
        <taxon>Embryophyta</taxon>
        <taxon>Tracheophyta</taxon>
        <taxon>Spermatophyta</taxon>
        <taxon>Magnoliopsida</taxon>
        <taxon>eudicotyledons</taxon>
        <taxon>Gunneridae</taxon>
        <taxon>Pentapetalae</taxon>
        <taxon>rosids</taxon>
        <taxon>fabids</taxon>
        <taxon>Fagales</taxon>
        <taxon>Fagaceae</taxon>
        <taxon>Castanea</taxon>
    </lineage>
</organism>
<protein>
    <submittedName>
        <fullName evidence="1">Uncharacterized protein</fullName>
    </submittedName>
</protein>
<accession>A0A8J4RIZ7</accession>
<dbReference type="EMBL" id="JRKL02001215">
    <property type="protein sequence ID" value="KAF3965311.1"/>
    <property type="molecule type" value="Genomic_DNA"/>
</dbReference>
<dbReference type="Proteomes" id="UP000737018">
    <property type="component" value="Unassembled WGS sequence"/>
</dbReference>
<sequence length="76" mass="8745">MPKRKAAYSIRLFICNHDPLVETIWSSCGTYINLIRWSNCVHFPNTNVHQAELFDSKVGTNLLDIILKKGQPRLSM</sequence>
<dbReference type="AlphaFoldDB" id="A0A8J4RIZ7"/>
<reference evidence="1" key="1">
    <citation type="submission" date="2020-03" db="EMBL/GenBank/DDBJ databases">
        <title>Castanea mollissima Vanexum genome sequencing.</title>
        <authorList>
            <person name="Staton M."/>
        </authorList>
    </citation>
    <scope>NUCLEOTIDE SEQUENCE</scope>
    <source>
        <tissue evidence="1">Leaf</tissue>
    </source>
</reference>
<keyword evidence="2" id="KW-1185">Reference proteome</keyword>
<name>A0A8J4RIZ7_9ROSI</name>
<gene>
    <name evidence="1" type="ORF">CMV_010489</name>
</gene>